<dbReference type="InterPro" id="IPR005110">
    <property type="entry name" value="MoeA_linker/N"/>
</dbReference>
<dbReference type="PANTHER" id="PTHR10192:SF5">
    <property type="entry name" value="GEPHYRIN"/>
    <property type="match status" value="1"/>
</dbReference>
<keyword evidence="6 8" id="KW-0808">Transferase</keyword>
<dbReference type="RefSeq" id="WP_148541568.1">
    <property type="nucleotide sequence ID" value="NZ_VSDQ01000577.1"/>
</dbReference>
<comment type="caution">
    <text evidence="8">The sequence shown here is derived from an EMBL/GenBank/DDBJ whole genome shotgun (WGS) entry which is preliminary data.</text>
</comment>
<dbReference type="InterPro" id="IPR036135">
    <property type="entry name" value="MoeA_linker/N_sf"/>
</dbReference>
<keyword evidence="6" id="KW-0500">Molybdenum</keyword>
<protein>
    <recommendedName>
        <fullName evidence="6">Molybdopterin molybdenumtransferase</fullName>
        <ecNumber evidence="6">2.10.1.1</ecNumber>
    </recommendedName>
</protein>
<dbReference type="Gene3D" id="3.40.980.10">
    <property type="entry name" value="MoaB/Mog-like domain"/>
    <property type="match status" value="1"/>
</dbReference>
<proteinExistence type="inferred from homology"/>
<dbReference type="Proteomes" id="UP000323930">
    <property type="component" value="Unassembled WGS sequence"/>
</dbReference>
<sequence>MITIPEAIASVKNNTNRLVQPTTKPVEKANGYYLYEDVLSPINMPPFRQSAMDGYALNLHEDLNYNLIDEVKAGDGHQPILKQGEAVRIFTGAPVPDTANAIMMQEKVSANNGSIKIEHQINLEQNIRPLGEQVKQGEVALKKGTKLTPAGIGYLLSLGITEVSVYKKPTIAIVTTGNELIEPGQELTYGKIYESNSKMLLSALYSLKFYDVTIYKVVDDYNQTVDILKTAINANDLVMITGGISVGDYDFVGRALNEIQVKEVFYKVKQKPGKPLFFGKKDDTSVFALPGNPAAALSCFYVYVYIALQNMMGIETNELTRITGTSTSKFLKRGDRPQFLKAIYTNGEVELMEGQNSSMLQTFALSNALVFIPEEISEVNVGDELEIILLPV</sequence>
<dbReference type="Gene3D" id="2.170.190.11">
    <property type="entry name" value="Molybdopterin biosynthesis moea protein, domain 3"/>
    <property type="match status" value="1"/>
</dbReference>
<dbReference type="GO" id="GO:0046872">
    <property type="term" value="F:metal ion binding"/>
    <property type="evidence" value="ECO:0007669"/>
    <property type="project" value="UniProtKB-UniRule"/>
</dbReference>
<keyword evidence="6" id="KW-0479">Metal-binding</keyword>
<comment type="similarity">
    <text evidence="3 6">Belongs to the MoeA family.</text>
</comment>
<evidence type="ECO:0000256" key="4">
    <source>
        <dbReference type="ARBA" id="ARBA00023150"/>
    </source>
</evidence>
<dbReference type="InterPro" id="IPR005111">
    <property type="entry name" value="MoeA_C_domain_IV"/>
</dbReference>
<dbReference type="PANTHER" id="PTHR10192">
    <property type="entry name" value="MOLYBDOPTERIN BIOSYNTHESIS PROTEIN"/>
    <property type="match status" value="1"/>
</dbReference>
<dbReference type="GO" id="GO:0006777">
    <property type="term" value="P:Mo-molybdopterin cofactor biosynthetic process"/>
    <property type="evidence" value="ECO:0007669"/>
    <property type="project" value="UniProtKB-UniRule"/>
</dbReference>
<evidence type="ECO:0000256" key="3">
    <source>
        <dbReference type="ARBA" id="ARBA00010763"/>
    </source>
</evidence>
<organism evidence="8 9">
    <name type="scientific">Seonamhaeicola marinus</name>
    <dbReference type="NCBI Taxonomy" id="1912246"/>
    <lineage>
        <taxon>Bacteria</taxon>
        <taxon>Pseudomonadati</taxon>
        <taxon>Bacteroidota</taxon>
        <taxon>Flavobacteriia</taxon>
        <taxon>Flavobacteriales</taxon>
        <taxon>Flavobacteriaceae</taxon>
    </lineage>
</organism>
<keyword evidence="4 6" id="KW-0501">Molybdenum cofactor biosynthesis</keyword>
<dbReference type="CDD" id="cd00887">
    <property type="entry name" value="MoeA"/>
    <property type="match status" value="1"/>
</dbReference>
<reference evidence="8 9" key="1">
    <citation type="submission" date="2019-08" db="EMBL/GenBank/DDBJ databases">
        <title>Seonamhaeicola sediminis sp. nov., isolated from marine sediment.</title>
        <authorList>
            <person name="Cao W.R."/>
        </authorList>
    </citation>
    <scope>NUCLEOTIDE SEQUENCE [LARGE SCALE GENOMIC DNA]</scope>
    <source>
        <strain evidence="8 9">B011</strain>
    </source>
</reference>
<dbReference type="InterPro" id="IPR001453">
    <property type="entry name" value="MoaB/Mog_dom"/>
</dbReference>
<dbReference type="UniPathway" id="UPA00344"/>
<dbReference type="NCBIfam" id="TIGR00177">
    <property type="entry name" value="molyb_syn"/>
    <property type="match status" value="1"/>
</dbReference>
<dbReference type="InterPro" id="IPR008284">
    <property type="entry name" value="MoCF_biosynth_CS"/>
</dbReference>
<dbReference type="PROSITE" id="PS01079">
    <property type="entry name" value="MOCF_BIOSYNTHESIS_2"/>
    <property type="match status" value="1"/>
</dbReference>
<evidence type="ECO:0000256" key="1">
    <source>
        <dbReference type="ARBA" id="ARBA00002901"/>
    </source>
</evidence>
<dbReference type="SUPFAM" id="SSF53218">
    <property type="entry name" value="Molybdenum cofactor biosynthesis proteins"/>
    <property type="match status" value="1"/>
</dbReference>
<dbReference type="Gene3D" id="2.40.340.10">
    <property type="entry name" value="MoeA, C-terminal, domain IV"/>
    <property type="match status" value="1"/>
</dbReference>
<evidence type="ECO:0000256" key="5">
    <source>
        <dbReference type="ARBA" id="ARBA00047317"/>
    </source>
</evidence>
<dbReference type="Pfam" id="PF03454">
    <property type="entry name" value="MoeA_C"/>
    <property type="match status" value="1"/>
</dbReference>
<dbReference type="InterPro" id="IPR036425">
    <property type="entry name" value="MoaB/Mog-like_dom_sf"/>
</dbReference>
<dbReference type="SMART" id="SM00852">
    <property type="entry name" value="MoCF_biosynth"/>
    <property type="match status" value="1"/>
</dbReference>
<dbReference type="GO" id="GO:0061599">
    <property type="term" value="F:molybdopterin molybdotransferase activity"/>
    <property type="evidence" value="ECO:0007669"/>
    <property type="project" value="UniProtKB-UniRule"/>
</dbReference>
<evidence type="ECO:0000256" key="6">
    <source>
        <dbReference type="RuleBase" id="RU365090"/>
    </source>
</evidence>
<dbReference type="AlphaFoldDB" id="A0A5D0I4B7"/>
<dbReference type="EMBL" id="VSDQ01000577">
    <property type="protein sequence ID" value="TYA78504.1"/>
    <property type="molecule type" value="Genomic_DNA"/>
</dbReference>
<dbReference type="NCBIfam" id="NF045515">
    <property type="entry name" value="Glp_gephyrin"/>
    <property type="match status" value="1"/>
</dbReference>
<gene>
    <name evidence="8" type="ORF">FUA24_09100</name>
</gene>
<comment type="cofactor">
    <cofactor evidence="6">
        <name>Mg(2+)</name>
        <dbReference type="ChEBI" id="CHEBI:18420"/>
    </cofactor>
</comment>
<comment type="pathway">
    <text evidence="2 6">Cofactor biosynthesis; molybdopterin biosynthesis.</text>
</comment>
<dbReference type="InterPro" id="IPR038987">
    <property type="entry name" value="MoeA-like"/>
</dbReference>
<dbReference type="OrthoDB" id="9804758at2"/>
<keyword evidence="9" id="KW-1185">Reference proteome</keyword>
<evidence type="ECO:0000259" key="7">
    <source>
        <dbReference type="SMART" id="SM00852"/>
    </source>
</evidence>
<comment type="catalytic activity">
    <reaction evidence="5">
        <text>adenylyl-molybdopterin + molybdate = Mo-molybdopterin + AMP + H(+)</text>
        <dbReference type="Rhea" id="RHEA:35047"/>
        <dbReference type="ChEBI" id="CHEBI:15378"/>
        <dbReference type="ChEBI" id="CHEBI:36264"/>
        <dbReference type="ChEBI" id="CHEBI:62727"/>
        <dbReference type="ChEBI" id="CHEBI:71302"/>
        <dbReference type="ChEBI" id="CHEBI:456215"/>
        <dbReference type="EC" id="2.10.1.1"/>
    </reaction>
</comment>
<dbReference type="InterPro" id="IPR036688">
    <property type="entry name" value="MoeA_C_domain_IV_sf"/>
</dbReference>
<dbReference type="SUPFAM" id="SSF63882">
    <property type="entry name" value="MoeA N-terminal region -like"/>
    <property type="match status" value="1"/>
</dbReference>
<dbReference type="SUPFAM" id="SSF63867">
    <property type="entry name" value="MoeA C-terminal domain-like"/>
    <property type="match status" value="1"/>
</dbReference>
<dbReference type="Pfam" id="PF03453">
    <property type="entry name" value="MoeA_N"/>
    <property type="match status" value="1"/>
</dbReference>
<comment type="function">
    <text evidence="1 6">Catalyzes the insertion of molybdate into adenylated molybdopterin with the concomitant release of AMP.</text>
</comment>
<dbReference type="Gene3D" id="3.90.105.10">
    <property type="entry name" value="Molybdopterin biosynthesis moea protein, domain 2"/>
    <property type="match status" value="1"/>
</dbReference>
<evidence type="ECO:0000313" key="8">
    <source>
        <dbReference type="EMBL" id="TYA78504.1"/>
    </source>
</evidence>
<dbReference type="GO" id="GO:0005829">
    <property type="term" value="C:cytosol"/>
    <property type="evidence" value="ECO:0007669"/>
    <property type="project" value="TreeGrafter"/>
</dbReference>
<keyword evidence="6" id="KW-0460">Magnesium</keyword>
<dbReference type="Pfam" id="PF00994">
    <property type="entry name" value="MoCF_biosynth"/>
    <property type="match status" value="1"/>
</dbReference>
<evidence type="ECO:0000256" key="2">
    <source>
        <dbReference type="ARBA" id="ARBA00005046"/>
    </source>
</evidence>
<dbReference type="EC" id="2.10.1.1" evidence="6"/>
<accession>A0A5D0I4B7</accession>
<evidence type="ECO:0000313" key="9">
    <source>
        <dbReference type="Proteomes" id="UP000323930"/>
    </source>
</evidence>
<feature type="domain" description="MoaB/Mog" evidence="7">
    <location>
        <begin position="172"/>
        <end position="310"/>
    </location>
</feature>
<name>A0A5D0I4B7_9FLAO</name>